<dbReference type="InterPro" id="IPR012675">
    <property type="entry name" value="Beta-grasp_dom_sf"/>
</dbReference>
<dbReference type="CDD" id="cd01666">
    <property type="entry name" value="TGS_DRG"/>
    <property type="match status" value="1"/>
</dbReference>
<dbReference type="PANTHER" id="PTHR43127">
    <property type="entry name" value="DEVELOPMENTALLY-REGULATED GTP-BINDING PROTEIN 2"/>
    <property type="match status" value="1"/>
</dbReference>
<dbReference type="Pfam" id="PF01926">
    <property type="entry name" value="MMR_HSR1"/>
    <property type="match status" value="1"/>
</dbReference>
<dbReference type="InterPro" id="IPR004095">
    <property type="entry name" value="TGS"/>
</dbReference>
<dbReference type="InterPro" id="IPR006073">
    <property type="entry name" value="GTP-bd"/>
</dbReference>
<proteinExistence type="predicted"/>
<dbReference type="NCBIfam" id="TIGR00231">
    <property type="entry name" value="small_GTP"/>
    <property type="match status" value="1"/>
</dbReference>
<feature type="non-terminal residue" evidence="2">
    <location>
        <position position="1"/>
    </location>
</feature>
<dbReference type="InterPro" id="IPR005225">
    <property type="entry name" value="Small_GTP-bd"/>
</dbReference>
<accession>X1KZK9</accession>
<dbReference type="Gene3D" id="3.10.20.30">
    <property type="match status" value="1"/>
</dbReference>
<evidence type="ECO:0000259" key="1">
    <source>
        <dbReference type="PROSITE" id="PS51880"/>
    </source>
</evidence>
<gene>
    <name evidence="2" type="ORF">S06H3_01837</name>
</gene>
<dbReference type="AlphaFoldDB" id="X1KZK9"/>
<dbReference type="InterPro" id="IPR027417">
    <property type="entry name" value="P-loop_NTPase"/>
</dbReference>
<dbReference type="EMBL" id="BARV01000490">
    <property type="protein sequence ID" value="GAH99075.1"/>
    <property type="molecule type" value="Genomic_DNA"/>
</dbReference>
<dbReference type="GO" id="GO:0005525">
    <property type="term" value="F:GTP binding"/>
    <property type="evidence" value="ECO:0007669"/>
    <property type="project" value="InterPro"/>
</dbReference>
<sequence length="290" mass="32194">PKHKGTDKLHAELRRKIARLSQEAEKKYATARRAGFYIRREGAGQVILVGPTNVGKSQLLAAVTEASPEIAAYPFTTQTLIPGMMGFENIQIQLVDTPPIRHRDVRTLLANTLRGADLIAIVVDLSIESVSQVENTLQELKEARIEPMADNAKEATLGSYQKKILLIGNKNDLESSTSNWKRLDSQYGTLFPMISVSAREGIGLEELKETIYQALGIFRVYTKTPGSKADLTDPVILKMGSTVKDAAESIHKDFKDKLKYAVVWGSGKYDGQRVSREHMLQDGDIVEFHV</sequence>
<dbReference type="PROSITE" id="PS51880">
    <property type="entry name" value="TGS"/>
    <property type="match status" value="1"/>
</dbReference>
<comment type="caution">
    <text evidence="2">The sequence shown here is derived from an EMBL/GenBank/DDBJ whole genome shotgun (WGS) entry which is preliminary data.</text>
</comment>
<dbReference type="PRINTS" id="PR00326">
    <property type="entry name" value="GTP1OBG"/>
</dbReference>
<organism evidence="2">
    <name type="scientific">marine sediment metagenome</name>
    <dbReference type="NCBI Taxonomy" id="412755"/>
    <lineage>
        <taxon>unclassified sequences</taxon>
        <taxon>metagenomes</taxon>
        <taxon>ecological metagenomes</taxon>
    </lineage>
</organism>
<dbReference type="Pfam" id="PF02824">
    <property type="entry name" value="TGS"/>
    <property type="match status" value="1"/>
</dbReference>
<dbReference type="SUPFAM" id="SSF81271">
    <property type="entry name" value="TGS-like"/>
    <property type="match status" value="1"/>
</dbReference>
<feature type="domain" description="TGS" evidence="1">
    <location>
        <begin position="216"/>
        <end position="290"/>
    </location>
</feature>
<dbReference type="InterPro" id="IPR045001">
    <property type="entry name" value="DRG"/>
</dbReference>
<dbReference type="InterPro" id="IPR012676">
    <property type="entry name" value="TGS-like"/>
</dbReference>
<reference evidence="2" key="1">
    <citation type="journal article" date="2014" name="Front. Microbiol.">
        <title>High frequency of phylogenetically diverse reductive dehalogenase-homologous genes in deep subseafloor sedimentary metagenomes.</title>
        <authorList>
            <person name="Kawai M."/>
            <person name="Futagami T."/>
            <person name="Toyoda A."/>
            <person name="Takaki Y."/>
            <person name="Nishi S."/>
            <person name="Hori S."/>
            <person name="Arai W."/>
            <person name="Tsubouchi T."/>
            <person name="Morono Y."/>
            <person name="Uchiyama I."/>
            <person name="Ito T."/>
            <person name="Fujiyama A."/>
            <person name="Inagaki F."/>
            <person name="Takami H."/>
        </authorList>
    </citation>
    <scope>NUCLEOTIDE SEQUENCE</scope>
    <source>
        <strain evidence="2">Expedition CK06-06</strain>
    </source>
</reference>
<dbReference type="Gene3D" id="3.40.50.300">
    <property type="entry name" value="P-loop containing nucleotide triphosphate hydrolases"/>
    <property type="match status" value="1"/>
</dbReference>
<protein>
    <recommendedName>
        <fullName evidence="1">TGS domain-containing protein</fullName>
    </recommendedName>
</protein>
<evidence type="ECO:0000313" key="2">
    <source>
        <dbReference type="EMBL" id="GAH99075.1"/>
    </source>
</evidence>
<name>X1KZK9_9ZZZZ</name>
<dbReference type="SUPFAM" id="SSF52540">
    <property type="entry name" value="P-loop containing nucleoside triphosphate hydrolases"/>
    <property type="match status" value="1"/>
</dbReference>
<dbReference type="GO" id="GO:0003924">
    <property type="term" value="F:GTPase activity"/>
    <property type="evidence" value="ECO:0007669"/>
    <property type="project" value="InterPro"/>
</dbReference>